<dbReference type="OrthoDB" id="3863715at2759"/>
<dbReference type="SUPFAM" id="SSF57756">
    <property type="entry name" value="Retrovirus zinc finger-like domains"/>
    <property type="match status" value="3"/>
</dbReference>
<dbReference type="PANTHER" id="PTHR46978:SF1">
    <property type="entry name" value="ZINC KNUCKLE (CCHC-TYPE) FAMILY PROTEIN"/>
    <property type="match status" value="1"/>
</dbReference>
<evidence type="ECO:0000256" key="2">
    <source>
        <dbReference type="SAM" id="MobiDB-lite"/>
    </source>
</evidence>
<dbReference type="VEuPathDB" id="FungiDB:SPRG_04597"/>
<evidence type="ECO:0000313" key="5">
    <source>
        <dbReference type="Proteomes" id="UP000030745"/>
    </source>
</evidence>
<feature type="compositionally biased region" description="Low complexity" evidence="2">
    <location>
        <begin position="422"/>
        <end position="433"/>
    </location>
</feature>
<dbReference type="GeneID" id="24127034"/>
<feature type="domain" description="CCHC-type" evidence="3">
    <location>
        <begin position="219"/>
        <end position="233"/>
    </location>
</feature>
<dbReference type="InterPro" id="IPR001878">
    <property type="entry name" value="Znf_CCHC"/>
</dbReference>
<evidence type="ECO:0000256" key="1">
    <source>
        <dbReference type="PROSITE-ProRule" id="PRU00047"/>
    </source>
</evidence>
<dbReference type="PROSITE" id="PS50158">
    <property type="entry name" value="ZF_CCHC"/>
    <property type="match status" value="3"/>
</dbReference>
<dbReference type="KEGG" id="spar:SPRG_04597"/>
<feature type="domain" description="CCHC-type" evidence="3">
    <location>
        <begin position="260"/>
        <end position="273"/>
    </location>
</feature>
<dbReference type="SMART" id="SM00343">
    <property type="entry name" value="ZnF_C2HC"/>
    <property type="match status" value="4"/>
</dbReference>
<reference evidence="4 5" key="1">
    <citation type="journal article" date="2013" name="PLoS Genet.">
        <title>Distinctive expansion of potential virulence genes in the genome of the oomycete fish pathogen Saprolegnia parasitica.</title>
        <authorList>
            <person name="Jiang R.H."/>
            <person name="de Bruijn I."/>
            <person name="Haas B.J."/>
            <person name="Belmonte R."/>
            <person name="Lobach L."/>
            <person name="Christie J."/>
            <person name="van den Ackerveken G."/>
            <person name="Bottin A."/>
            <person name="Bulone V."/>
            <person name="Diaz-Moreno S.M."/>
            <person name="Dumas B."/>
            <person name="Fan L."/>
            <person name="Gaulin E."/>
            <person name="Govers F."/>
            <person name="Grenville-Briggs L.J."/>
            <person name="Horner N.R."/>
            <person name="Levin J.Z."/>
            <person name="Mammella M."/>
            <person name="Meijer H.J."/>
            <person name="Morris P."/>
            <person name="Nusbaum C."/>
            <person name="Oome S."/>
            <person name="Phillips A.J."/>
            <person name="van Rooyen D."/>
            <person name="Rzeszutek E."/>
            <person name="Saraiva M."/>
            <person name="Secombes C.J."/>
            <person name="Seidl M.F."/>
            <person name="Snel B."/>
            <person name="Stassen J.H."/>
            <person name="Sykes S."/>
            <person name="Tripathy S."/>
            <person name="van den Berg H."/>
            <person name="Vega-Arreguin J.C."/>
            <person name="Wawra S."/>
            <person name="Young S.K."/>
            <person name="Zeng Q."/>
            <person name="Dieguez-Uribeondo J."/>
            <person name="Russ C."/>
            <person name="Tyler B.M."/>
            <person name="van West P."/>
        </authorList>
    </citation>
    <scope>NUCLEOTIDE SEQUENCE [LARGE SCALE GENOMIC DNA]</scope>
    <source>
        <strain evidence="4 5">CBS 223.65</strain>
    </source>
</reference>
<proteinExistence type="predicted"/>
<gene>
    <name evidence="4" type="ORF">SPRG_04597</name>
</gene>
<accession>A0A067CNB2</accession>
<dbReference type="Gene3D" id="4.10.60.10">
    <property type="entry name" value="Zinc finger, CCHC-type"/>
    <property type="match status" value="3"/>
</dbReference>
<keyword evidence="1" id="KW-0863">Zinc-finger</keyword>
<dbReference type="AlphaFoldDB" id="A0A067CNB2"/>
<name>A0A067CNB2_SAPPC</name>
<keyword evidence="1" id="KW-0862">Zinc</keyword>
<protein>
    <recommendedName>
        <fullName evidence="3">CCHC-type domain-containing protein</fullName>
    </recommendedName>
</protein>
<dbReference type="Pfam" id="PF00098">
    <property type="entry name" value="zf-CCHC"/>
    <property type="match status" value="3"/>
</dbReference>
<feature type="compositionally biased region" description="Polar residues" evidence="2">
    <location>
        <begin position="434"/>
        <end position="443"/>
    </location>
</feature>
<dbReference type="InterPro" id="IPR036875">
    <property type="entry name" value="Znf_CCHC_sf"/>
</dbReference>
<dbReference type="GO" id="GO:0003676">
    <property type="term" value="F:nucleic acid binding"/>
    <property type="evidence" value="ECO:0007669"/>
    <property type="project" value="InterPro"/>
</dbReference>
<keyword evidence="1" id="KW-0479">Metal-binding</keyword>
<feature type="region of interest" description="Disordered" evidence="2">
    <location>
        <begin position="1"/>
        <end position="107"/>
    </location>
</feature>
<evidence type="ECO:0000259" key="3">
    <source>
        <dbReference type="PROSITE" id="PS50158"/>
    </source>
</evidence>
<keyword evidence="5" id="KW-1185">Reference proteome</keyword>
<dbReference type="STRING" id="695850.A0A067CNB2"/>
<dbReference type="PANTHER" id="PTHR46978">
    <property type="entry name" value="ZINC KNUCKLE (CCHC-TYPE) FAMILY PROTEIN"/>
    <property type="match status" value="1"/>
</dbReference>
<dbReference type="GO" id="GO:0008270">
    <property type="term" value="F:zinc ion binding"/>
    <property type="evidence" value="ECO:0007669"/>
    <property type="project" value="UniProtKB-KW"/>
</dbReference>
<organism evidence="4 5">
    <name type="scientific">Saprolegnia parasitica (strain CBS 223.65)</name>
    <dbReference type="NCBI Taxonomy" id="695850"/>
    <lineage>
        <taxon>Eukaryota</taxon>
        <taxon>Sar</taxon>
        <taxon>Stramenopiles</taxon>
        <taxon>Oomycota</taxon>
        <taxon>Saprolegniomycetes</taxon>
        <taxon>Saprolegniales</taxon>
        <taxon>Saprolegniaceae</taxon>
        <taxon>Saprolegnia</taxon>
    </lineage>
</organism>
<evidence type="ECO:0000313" key="4">
    <source>
        <dbReference type="EMBL" id="KDO30695.1"/>
    </source>
</evidence>
<feature type="region of interest" description="Disordered" evidence="2">
    <location>
        <begin position="401"/>
        <end position="452"/>
    </location>
</feature>
<dbReference type="EMBL" id="KK583200">
    <property type="protein sequence ID" value="KDO30695.1"/>
    <property type="molecule type" value="Genomic_DNA"/>
</dbReference>
<sequence>MSSRTRRLSVSDVSDEDEYLVAQQSSSEEEEGECIDMSNPKAHRKHDLGIKIPRKQQVAEASDSELTDEPLPNVATARGKGRGNAIDLSDLSEDNDEPLPSKMTTKPTIQLSKWASRFLQPRSVAPIIEEPELEPMNDFILSDFTTRFRGATDVADDESSDVDAVSDGEPDVDALRIGRPVASIEATKERPGKKAKLDDDKLIKPRRESRYFKKDLATKCFNCNEIGHMSRDCVNQMVMRPCFLCGYRDHQAGTCPAVLCYRCNQPGHESRNCSSRRQDINYCRKCGRDHYTETCMVGNDDYKDVSCMVCFEPGHLHCVPFPRPTNRRIYCPKCAGAHFFEECDENYDSRREYSASSYRQPASSNNYNSKRTSDVTCYECGEVGHIAAKCPLKQRSRHQRFVEVEASPPTPKRNQKRKRDSTSSSYNTSSKTNGANTDHNSMSYAKKYFARR</sequence>
<feature type="domain" description="CCHC-type" evidence="3">
    <location>
        <begin position="377"/>
        <end position="391"/>
    </location>
</feature>
<dbReference type="RefSeq" id="XP_012198399.1">
    <property type="nucleotide sequence ID" value="XM_012343009.1"/>
</dbReference>
<dbReference type="Proteomes" id="UP000030745">
    <property type="component" value="Unassembled WGS sequence"/>
</dbReference>